<reference evidence="2 3" key="1">
    <citation type="submission" date="2016-11" db="EMBL/GenBank/DDBJ databases">
        <authorList>
            <person name="Manzoor S."/>
        </authorList>
    </citation>
    <scope>NUCLEOTIDE SEQUENCE [LARGE SCALE GENOMIC DNA]</scope>
    <source>
        <strain evidence="2">Clostridium ultunense strain Esp</strain>
    </source>
</reference>
<dbReference type="Proteomes" id="UP000245423">
    <property type="component" value="Chromosome 1"/>
</dbReference>
<sequence length="56" mass="6249">MADTRATRGINAASIALSNGVTEGNVNKIKQIKRDMYGRASYELLRKKVIYQSLFS</sequence>
<organism evidence="2 3">
    <name type="scientific">[Clostridium] ultunense Esp</name>
    <dbReference type="NCBI Taxonomy" id="1288971"/>
    <lineage>
        <taxon>Bacteria</taxon>
        <taxon>Bacillati</taxon>
        <taxon>Bacillota</taxon>
        <taxon>Tissierellia</taxon>
        <taxon>Tissierellales</taxon>
        <taxon>Tepidimicrobiaceae</taxon>
        <taxon>Schnuerera</taxon>
    </lineage>
</organism>
<evidence type="ECO:0000313" key="3">
    <source>
        <dbReference type="Proteomes" id="UP000245423"/>
    </source>
</evidence>
<name>A0A1M4PKG6_9FIRM</name>
<gene>
    <name evidence="2" type="ORF">CUESP1_0577</name>
</gene>
<dbReference type="EMBL" id="LT669839">
    <property type="protein sequence ID" value="SHD75961.1"/>
    <property type="molecule type" value="Genomic_DNA"/>
</dbReference>
<evidence type="ECO:0000313" key="2">
    <source>
        <dbReference type="EMBL" id="SHD75961.1"/>
    </source>
</evidence>
<dbReference type="Pfam" id="PF01610">
    <property type="entry name" value="DDE_Tnp_ISL3"/>
    <property type="match status" value="1"/>
</dbReference>
<proteinExistence type="predicted"/>
<keyword evidence="3" id="KW-1185">Reference proteome</keyword>
<dbReference type="OrthoDB" id="1688839at2"/>
<dbReference type="InterPro" id="IPR002560">
    <property type="entry name" value="Transposase_DDE"/>
</dbReference>
<evidence type="ECO:0000259" key="1">
    <source>
        <dbReference type="Pfam" id="PF01610"/>
    </source>
</evidence>
<feature type="domain" description="Transposase IS204/IS1001/IS1096/IS1165 DDE" evidence="1">
    <location>
        <begin position="10"/>
        <end position="48"/>
    </location>
</feature>
<protein>
    <recommendedName>
        <fullName evidence="1">Transposase IS204/IS1001/IS1096/IS1165 DDE domain-containing protein</fullName>
    </recommendedName>
</protein>
<dbReference type="AlphaFoldDB" id="A0A1M4PKG6"/>
<accession>A0A1M4PKG6</accession>